<keyword evidence="1" id="KW-1133">Transmembrane helix</keyword>
<protein>
    <submittedName>
        <fullName evidence="2">Uncharacterized protein</fullName>
    </submittedName>
</protein>
<evidence type="ECO:0000256" key="1">
    <source>
        <dbReference type="SAM" id="Phobius"/>
    </source>
</evidence>
<gene>
    <name evidence="2" type="ORF">TQ33_0023</name>
</gene>
<dbReference type="KEGG" id="kge:TQ33_0023"/>
<dbReference type="AlphaFoldDB" id="A0A0F6TNR6"/>
<keyword evidence="1" id="KW-0472">Membrane</keyword>
<evidence type="ECO:0000313" key="2">
    <source>
        <dbReference type="EMBL" id="AKE51015.1"/>
    </source>
</evidence>
<dbReference type="STRING" id="914150.TQ33_0023"/>
<organism evidence="2 3">
    <name type="scientific">Kangiella geojedonensis</name>
    <dbReference type="NCBI Taxonomy" id="914150"/>
    <lineage>
        <taxon>Bacteria</taxon>
        <taxon>Pseudomonadati</taxon>
        <taxon>Pseudomonadota</taxon>
        <taxon>Gammaproteobacteria</taxon>
        <taxon>Kangiellales</taxon>
        <taxon>Kangiellaceae</taxon>
        <taxon>Kangiella</taxon>
    </lineage>
</organism>
<accession>A0A0F6TNR6</accession>
<evidence type="ECO:0000313" key="3">
    <source>
        <dbReference type="Proteomes" id="UP000034071"/>
    </source>
</evidence>
<keyword evidence="1" id="KW-0812">Transmembrane</keyword>
<dbReference type="HOGENOM" id="CLU_092800_1_0_6"/>
<feature type="transmembrane region" description="Helical" evidence="1">
    <location>
        <begin position="76"/>
        <end position="94"/>
    </location>
</feature>
<name>A0A0F6TNR6_9GAMM</name>
<reference evidence="2 3" key="1">
    <citation type="submission" date="2015-02" db="EMBL/GenBank/DDBJ databases">
        <title>Complete genome sequence of Kangiella geojedonensis strain YCS-5T.</title>
        <authorList>
            <person name="Kim K.M."/>
        </authorList>
    </citation>
    <scope>NUCLEOTIDE SEQUENCE [LARGE SCALE GENOMIC DNA]</scope>
    <source>
        <strain evidence="2 3">YCS-5</strain>
    </source>
</reference>
<sequence length="220" mass="24416">MDAIRDLIANDETISDRVAELTMVDHLVSSTVHAIDGKPLPQSTEQLMAKSQSSSPSNVIEMSFWRKASHSVREHIAIAAVFILTFGVTIGVFLGSSPGSYNPDWDTISQHLTQKPSDQVFTLDSQWDLNIQASFINTKDDYCRLFTLRSAAEAHINIACNTGNSWQLHSRLPTDASSPDTYRTASVHPELDALLDSTLKGSFLNRSQENEAIDNHWQSQ</sequence>
<proteinExistence type="predicted"/>
<dbReference type="Proteomes" id="UP000034071">
    <property type="component" value="Chromosome"/>
</dbReference>
<keyword evidence="3" id="KW-1185">Reference proteome</keyword>
<dbReference type="EMBL" id="CP010975">
    <property type="protein sequence ID" value="AKE51015.1"/>
    <property type="molecule type" value="Genomic_DNA"/>
</dbReference>